<sequence length="536" mass="58098">MFGGLLRRFAGGAAQASGKSGKRGKPTMRYLRPDGAGILKAHNPSLRSKADDVQGAYTKVAAMVVDAAQNQGWIAGAVDQGVVDINGPKGLMLSATPDYEELGWTKDYADGWSRRIERRFKAYANNPLEVDARGKQTLAGLADAWIRMWYFYGESTARMLVKPRPGSRYSSRVQLFAPHRLVQDRSDLDGLHQGVFLDSDGLVVGYRIKTRVDGFDRTIDLPARDRDGRPIIVHVFDGDPDQTRGISPLAPALRVTRQRDTLADATLTAALLQTIFAATLKSAAPSAEAFEGMIEDAKAGAGLTDPGGVAAMMEMRDGFYDGASVDLGTHGKVAHLWPGDEFEMHTSNHPGGNYLPFDRQLGREIAACIGVTYEGFSGDYEGTSYAALNLGIATKYPHVERRRERVPVPLYQAAYEAWLEEDIATGRTPFPGGYSAFLRNRVAASQANWLGPPMPKADDLKSAKAAEVRHGLGYSLQTILAGDGLDWQTEFDQRGRESAYAIANGQPDPHAPKTAPGVDPNDPDLAEDPPRGRPAG</sequence>
<dbReference type="EMBL" id="CP096040">
    <property type="protein sequence ID" value="USQ97252.1"/>
    <property type="molecule type" value="Genomic_DNA"/>
</dbReference>
<gene>
    <name evidence="2" type="ORF">MZV50_06835</name>
</gene>
<dbReference type="InterPro" id="IPR006429">
    <property type="entry name" value="Phage_lambda_portal"/>
</dbReference>
<protein>
    <submittedName>
        <fullName evidence="2">Phage portal protein</fullName>
    </submittedName>
</protein>
<proteinExistence type="predicted"/>
<dbReference type="Proteomes" id="UP001057520">
    <property type="component" value="Chromosome"/>
</dbReference>
<reference evidence="2 3" key="1">
    <citation type="submission" date="2022-04" db="EMBL/GenBank/DDBJ databases">
        <title>Genome sequence of soybean root-associated Caulobacter segnis RL271.</title>
        <authorList>
            <person name="Longley R."/>
            <person name="Bonito G."/>
            <person name="Trigodet F."/>
            <person name="Crosson S."/>
            <person name="Fiebig A."/>
        </authorList>
    </citation>
    <scope>NUCLEOTIDE SEQUENCE [LARGE SCALE GENOMIC DNA]</scope>
    <source>
        <strain evidence="2 3">RL271</strain>
    </source>
</reference>
<organism evidence="2 3">
    <name type="scientific">Caulobacter segnis</name>
    <dbReference type="NCBI Taxonomy" id="88688"/>
    <lineage>
        <taxon>Bacteria</taxon>
        <taxon>Pseudomonadati</taxon>
        <taxon>Pseudomonadota</taxon>
        <taxon>Alphaproteobacteria</taxon>
        <taxon>Caulobacterales</taxon>
        <taxon>Caulobacteraceae</taxon>
        <taxon>Caulobacter</taxon>
    </lineage>
</organism>
<evidence type="ECO:0000313" key="2">
    <source>
        <dbReference type="EMBL" id="USQ97252.1"/>
    </source>
</evidence>
<name>A0ABY4ZWP5_9CAUL</name>
<evidence type="ECO:0000256" key="1">
    <source>
        <dbReference type="SAM" id="MobiDB-lite"/>
    </source>
</evidence>
<keyword evidence="3" id="KW-1185">Reference proteome</keyword>
<evidence type="ECO:0000313" key="3">
    <source>
        <dbReference type="Proteomes" id="UP001057520"/>
    </source>
</evidence>
<accession>A0ABY4ZWP5</accession>
<feature type="region of interest" description="Disordered" evidence="1">
    <location>
        <begin position="496"/>
        <end position="536"/>
    </location>
</feature>
<dbReference type="Pfam" id="PF05136">
    <property type="entry name" value="Phage_portal_2"/>
    <property type="match status" value="1"/>
</dbReference>